<dbReference type="EMBL" id="UYYG01000001">
    <property type="protein sequence ID" value="VDN50052.1"/>
    <property type="molecule type" value="Genomic_DNA"/>
</dbReference>
<dbReference type="Proteomes" id="UP000274756">
    <property type="component" value="Unassembled WGS sequence"/>
</dbReference>
<protein>
    <submittedName>
        <fullName evidence="5">SHSP domain-containing protein</fullName>
    </submittedName>
</protein>
<accession>A0A0N4U750</accession>
<organism evidence="3 5">
    <name type="scientific">Dracunculus medinensis</name>
    <name type="common">Guinea worm</name>
    <dbReference type="NCBI Taxonomy" id="318479"/>
    <lineage>
        <taxon>Eukaryota</taxon>
        <taxon>Metazoa</taxon>
        <taxon>Ecdysozoa</taxon>
        <taxon>Nematoda</taxon>
        <taxon>Chromadorea</taxon>
        <taxon>Rhabditida</taxon>
        <taxon>Spirurina</taxon>
        <taxon>Dracunculoidea</taxon>
        <taxon>Dracunculidae</taxon>
        <taxon>Dracunculus</taxon>
    </lineage>
</organism>
<dbReference type="InterPro" id="IPR008978">
    <property type="entry name" value="HSP20-like_chaperone"/>
</dbReference>
<evidence type="ECO:0000313" key="2">
    <source>
        <dbReference type="EMBL" id="VDN50052.1"/>
    </source>
</evidence>
<dbReference type="SUPFAM" id="SSF49764">
    <property type="entry name" value="HSP20-like chaperones"/>
    <property type="match status" value="1"/>
</dbReference>
<sequence>MLSDTVRNTEQFGGSRKYIRRKSSSCWEIPTKEASKFAKIRNDDKGIEVEINLDSFPHFHPEDIDVCVTGYDLQIFAQKDNPNNPNYPSISLSRQYRLPDDIDLDSVKIVRPDRRASQIKVRADKVQLAD</sequence>
<dbReference type="OrthoDB" id="5778379at2759"/>
<evidence type="ECO:0000259" key="1">
    <source>
        <dbReference type="Pfam" id="PF00011"/>
    </source>
</evidence>
<dbReference type="Proteomes" id="UP000038040">
    <property type="component" value="Unplaced"/>
</dbReference>
<dbReference type="CDD" id="cd06464">
    <property type="entry name" value="ACD_sHsps-like"/>
    <property type="match status" value="1"/>
</dbReference>
<keyword evidence="4" id="KW-1185">Reference proteome</keyword>
<dbReference type="InterPro" id="IPR002068">
    <property type="entry name" value="A-crystallin/Hsp20_dom"/>
</dbReference>
<dbReference type="AlphaFoldDB" id="A0A0N4U750"/>
<dbReference type="WBParaSite" id="DME_0000279601-mRNA-1">
    <property type="protein sequence ID" value="DME_0000279601-mRNA-1"/>
    <property type="gene ID" value="DME_0000279601"/>
</dbReference>
<reference evidence="5" key="1">
    <citation type="submission" date="2017-02" db="UniProtKB">
        <authorList>
            <consortium name="WormBaseParasite"/>
        </authorList>
    </citation>
    <scope>IDENTIFICATION</scope>
</reference>
<evidence type="ECO:0000313" key="5">
    <source>
        <dbReference type="WBParaSite" id="DME_0000279601-mRNA-1"/>
    </source>
</evidence>
<evidence type="ECO:0000313" key="4">
    <source>
        <dbReference type="Proteomes" id="UP000274756"/>
    </source>
</evidence>
<reference evidence="2 4" key="2">
    <citation type="submission" date="2018-11" db="EMBL/GenBank/DDBJ databases">
        <authorList>
            <consortium name="Pathogen Informatics"/>
        </authorList>
    </citation>
    <scope>NUCLEOTIDE SEQUENCE [LARGE SCALE GENOMIC DNA]</scope>
</reference>
<proteinExistence type="predicted"/>
<dbReference type="Gene3D" id="2.60.40.790">
    <property type="match status" value="1"/>
</dbReference>
<name>A0A0N4U750_DRAME</name>
<dbReference type="STRING" id="318479.A0A0N4U750"/>
<dbReference type="Pfam" id="PF00011">
    <property type="entry name" value="HSP20"/>
    <property type="match status" value="1"/>
</dbReference>
<feature type="domain" description="SHSP" evidence="1">
    <location>
        <begin position="40"/>
        <end position="108"/>
    </location>
</feature>
<evidence type="ECO:0000313" key="3">
    <source>
        <dbReference type="Proteomes" id="UP000038040"/>
    </source>
</evidence>
<gene>
    <name evidence="2" type="ORF">DME_LOCUS25</name>
</gene>